<name>A0A142K8Z5_9CAUD</name>
<evidence type="ECO:0000313" key="1">
    <source>
        <dbReference type="EMBL" id="AMS02578.1"/>
    </source>
</evidence>
<protein>
    <recommendedName>
        <fullName evidence="3">Head-to-tail adaptor</fullName>
    </recommendedName>
</protein>
<gene>
    <name evidence="1" type="primary">34</name>
    <name evidence="1" type="ORF">SEA_YVONNETASTIC_34</name>
</gene>
<sequence>MGKYVEPDDVQDRYQGGTLNTDWLERQILDAEMLLFDLIPRLEDNASDRDIERIKYVVSRAVIRFHDNPRGIISETVQDQSYRLSDPKTDDASGLYFYASELTRFRTVPVQRIGTLKISPSWMSGRDA</sequence>
<dbReference type="Proteomes" id="UP000201371">
    <property type="component" value="Segment"/>
</dbReference>
<keyword evidence="2" id="KW-1185">Reference proteome</keyword>
<evidence type="ECO:0008006" key="3">
    <source>
        <dbReference type="Google" id="ProtNLM"/>
    </source>
</evidence>
<organism evidence="1 2">
    <name type="scientific">Gordonia phage Yvonnetastic</name>
    <dbReference type="NCBI Taxonomy" id="1821566"/>
    <lineage>
        <taxon>Viruses</taxon>
        <taxon>Duplodnaviria</taxon>
        <taxon>Heunggongvirae</taxon>
        <taxon>Uroviricota</taxon>
        <taxon>Caudoviricetes</taxon>
        <taxon>Yvonnevirus</taxon>
        <taxon>Yvonnevirus yvonnetastic</taxon>
        <taxon>Gordonia virus Yvonnetastic</taxon>
    </lineage>
</organism>
<reference evidence="2" key="1">
    <citation type="submission" date="2016-03" db="EMBL/GenBank/DDBJ databases">
        <authorList>
            <person name="Ploux O."/>
        </authorList>
    </citation>
    <scope>NUCLEOTIDE SEQUENCE [LARGE SCALE GENOMIC DNA]</scope>
</reference>
<dbReference type="OrthoDB" id="27015at10239"/>
<dbReference type="EMBL" id="KU963248">
    <property type="protein sequence ID" value="AMS02578.1"/>
    <property type="molecule type" value="Genomic_DNA"/>
</dbReference>
<dbReference type="GeneID" id="29124996"/>
<evidence type="ECO:0000313" key="2">
    <source>
        <dbReference type="Proteomes" id="UP000201371"/>
    </source>
</evidence>
<accession>A0A142K8Z5</accession>
<dbReference type="RefSeq" id="YP_009301088.1">
    <property type="nucleotide sequence ID" value="NC_031230.1"/>
</dbReference>
<proteinExistence type="predicted"/>
<dbReference type="KEGG" id="vg:29124996"/>